<feature type="transmembrane region" description="Helical" evidence="1">
    <location>
        <begin position="50"/>
        <end position="68"/>
    </location>
</feature>
<dbReference type="Pfam" id="PF19700">
    <property type="entry name" value="DUF6198"/>
    <property type="match status" value="1"/>
</dbReference>
<dbReference type="OrthoDB" id="154912at2"/>
<dbReference type="Proteomes" id="UP000313849">
    <property type="component" value="Unassembled WGS sequence"/>
</dbReference>
<feature type="transmembrane region" description="Helical" evidence="1">
    <location>
        <begin position="12"/>
        <end position="30"/>
    </location>
</feature>
<keyword evidence="1" id="KW-1133">Transmembrane helix</keyword>
<gene>
    <name evidence="2" type="ORF">FH969_08750</name>
</gene>
<name>A0A5C5BD60_9MICO</name>
<dbReference type="PANTHER" id="PTHR40078">
    <property type="entry name" value="INTEGRAL MEMBRANE PROTEIN-RELATED"/>
    <property type="match status" value="1"/>
</dbReference>
<protein>
    <recommendedName>
        <fullName evidence="4">YitT family protein</fullName>
    </recommendedName>
</protein>
<evidence type="ECO:0008006" key="4">
    <source>
        <dbReference type="Google" id="ProtNLM"/>
    </source>
</evidence>
<evidence type="ECO:0000256" key="1">
    <source>
        <dbReference type="SAM" id="Phobius"/>
    </source>
</evidence>
<dbReference type="AlphaFoldDB" id="A0A5C5BD60"/>
<feature type="transmembrane region" description="Helical" evidence="1">
    <location>
        <begin position="75"/>
        <end position="96"/>
    </location>
</feature>
<proteinExistence type="predicted"/>
<dbReference type="InterPro" id="IPR038750">
    <property type="entry name" value="YczE/YyaS-like"/>
</dbReference>
<comment type="caution">
    <text evidence="2">The sequence shown here is derived from an EMBL/GenBank/DDBJ whole genome shotgun (WGS) entry which is preliminary data.</text>
</comment>
<keyword evidence="1" id="KW-0472">Membrane</keyword>
<keyword evidence="1" id="KW-0812">Transmembrane</keyword>
<dbReference type="EMBL" id="VENP01000029">
    <property type="protein sequence ID" value="TNU73953.1"/>
    <property type="molecule type" value="Genomic_DNA"/>
</dbReference>
<evidence type="ECO:0000313" key="3">
    <source>
        <dbReference type="Proteomes" id="UP000313849"/>
    </source>
</evidence>
<evidence type="ECO:0000313" key="2">
    <source>
        <dbReference type="EMBL" id="TNU73953.1"/>
    </source>
</evidence>
<sequence length="202" mass="20760">MREPGLGRRLPQLLAGLVLYGFSMAMMVRAGLGLDPWDVLHQGVARRTGLSFGTVVILVGAAVLLAWIPLRQRVGVGTLCNVVVIGVAADAGLAVLPPATGWAARIVLLVLGVVLNALAGALYVGAHLGPGPRDGLWVAIAARSGWSVRAVRTVIEVSVLAIGFVLGGSVGVGTVLYALAIGPLVQLFLPLVSARRPAGSRD</sequence>
<reference evidence="2 3" key="1">
    <citation type="submission" date="2019-06" db="EMBL/GenBank/DDBJ databases">
        <title>Draft genome sequence of Miniimonas arenae KCTC 19750T isolated from sea sand.</title>
        <authorList>
            <person name="Park S.-J."/>
        </authorList>
    </citation>
    <scope>NUCLEOTIDE SEQUENCE [LARGE SCALE GENOMIC DNA]</scope>
    <source>
        <strain evidence="2 3">KCTC 19750</strain>
    </source>
</reference>
<dbReference type="PANTHER" id="PTHR40078:SF1">
    <property type="entry name" value="INTEGRAL MEMBRANE PROTEIN"/>
    <property type="match status" value="1"/>
</dbReference>
<organism evidence="2 3">
    <name type="scientific">Miniimonas arenae</name>
    <dbReference type="NCBI Taxonomy" id="676201"/>
    <lineage>
        <taxon>Bacteria</taxon>
        <taxon>Bacillati</taxon>
        <taxon>Actinomycetota</taxon>
        <taxon>Actinomycetes</taxon>
        <taxon>Micrococcales</taxon>
        <taxon>Beutenbergiaceae</taxon>
        <taxon>Miniimonas</taxon>
    </lineage>
</organism>
<accession>A0A5C5BD60</accession>
<keyword evidence="3" id="KW-1185">Reference proteome</keyword>
<feature type="transmembrane region" description="Helical" evidence="1">
    <location>
        <begin position="102"/>
        <end position="125"/>
    </location>
</feature>